<keyword evidence="4" id="KW-0472">Membrane</keyword>
<dbReference type="PANTHER" id="PTHR11360:SF177">
    <property type="entry name" value="RIBOFLAVIN TRANSPORTER MCH5"/>
    <property type="match status" value="1"/>
</dbReference>
<comment type="similarity">
    <text evidence="2">Belongs to the major facilitator superfamily. Monocarboxylate porter (TC 2.A.1.13) family.</text>
</comment>
<evidence type="ECO:0000256" key="2">
    <source>
        <dbReference type="ARBA" id="ARBA00006727"/>
    </source>
</evidence>
<feature type="domain" description="Major facilitator superfamily (MFS) profile" evidence="5">
    <location>
        <begin position="133"/>
        <end position="528"/>
    </location>
</feature>
<dbReference type="GO" id="GO:0016020">
    <property type="term" value="C:membrane"/>
    <property type="evidence" value="ECO:0007669"/>
    <property type="project" value="UniProtKB-SubCell"/>
</dbReference>
<dbReference type="Proteomes" id="UP001316803">
    <property type="component" value="Unassembled WGS sequence"/>
</dbReference>
<feature type="transmembrane region" description="Helical" evidence="4">
    <location>
        <begin position="223"/>
        <end position="248"/>
    </location>
</feature>
<dbReference type="PROSITE" id="PS50850">
    <property type="entry name" value="MFS"/>
    <property type="match status" value="1"/>
</dbReference>
<comment type="subcellular location">
    <subcellularLocation>
        <location evidence="1">Membrane</location>
        <topology evidence="1">Multi-pass membrane protein</topology>
    </subcellularLocation>
</comment>
<evidence type="ECO:0000256" key="3">
    <source>
        <dbReference type="SAM" id="MobiDB-lite"/>
    </source>
</evidence>
<evidence type="ECO:0000256" key="1">
    <source>
        <dbReference type="ARBA" id="ARBA00004141"/>
    </source>
</evidence>
<dbReference type="InterPro" id="IPR011701">
    <property type="entry name" value="MFS"/>
</dbReference>
<reference evidence="6 7" key="1">
    <citation type="submission" date="2022-12" db="EMBL/GenBank/DDBJ databases">
        <title>Genomic features and morphological characterization of a novel Knufia sp. strain isolated from spacecraft assembly facility.</title>
        <authorList>
            <person name="Teixeira M."/>
            <person name="Chander A.M."/>
            <person name="Stajich J.E."/>
            <person name="Venkateswaran K."/>
        </authorList>
    </citation>
    <scope>NUCLEOTIDE SEQUENCE [LARGE SCALE GENOMIC DNA]</scope>
    <source>
        <strain evidence="6 7">FJI-L2-BK-P2</strain>
    </source>
</reference>
<feature type="transmembrane region" description="Helical" evidence="4">
    <location>
        <begin position="404"/>
        <end position="423"/>
    </location>
</feature>
<dbReference type="Pfam" id="PF07690">
    <property type="entry name" value="MFS_1"/>
    <property type="match status" value="1"/>
</dbReference>
<feature type="transmembrane region" description="Helical" evidence="4">
    <location>
        <begin position="295"/>
        <end position="312"/>
    </location>
</feature>
<dbReference type="PANTHER" id="PTHR11360">
    <property type="entry name" value="MONOCARBOXYLATE TRANSPORTER"/>
    <property type="match status" value="1"/>
</dbReference>
<feature type="transmembrane region" description="Helical" evidence="4">
    <location>
        <begin position="260"/>
        <end position="283"/>
    </location>
</feature>
<name>A0AAN8I2G2_9EURO</name>
<sequence length="540" mass="59129">MTQSDSRMNTPEHEKTLARTTSNPAPAIATAAPLAQVSSGPEQDHNDPFNTSTDISRRTLIDNEKHPQWHKDRCESQPHDLNEKTHRRSSSTSTSTTTTQPPTHPNDIEHTISRISTDHAGNTYPEGGRSANLVVFGSFCGCLISLGLMNTLSTYTAYVSTHQLSHMPESKIGWIFGIYAFLSFFLGIQIGPLFDAYGPRYLVLAGSICILLCYILLAECSAYWHFILVFSVLGGTGTSLVFTPSIAAVGHWFYLRRGTFTGLACVGGSLGGIIFPLTLQALFEIEGVGWPWAQRILALINLPLAICANLFVRSRLPARRPVQKEQILPDPKIFRDPTFALVTVAVFFVEFGLFVPISYLTNFALSIGVEEKFSYQLIAIFNAGSCLGRWLPGLIADRIGRFNAMIFTTVICWVGVFAFWLPSELLASSSESGRVALLIVFSVVFGFGSGSGISLIPVCVGQLCRTEEYGRYYATCYTVVSFATLTGIPIAGGIVGTTEGGRYWGLIMFTGLSYMLSTVVFMVAKATKVGYGRQILVERF</sequence>
<keyword evidence="7" id="KW-1185">Reference proteome</keyword>
<dbReference type="AlphaFoldDB" id="A0AAN8I2G2"/>
<feature type="compositionally biased region" description="Basic and acidic residues" evidence="3">
    <location>
        <begin position="55"/>
        <end position="84"/>
    </location>
</feature>
<dbReference type="Gene3D" id="1.20.1250.20">
    <property type="entry name" value="MFS general substrate transporter like domains"/>
    <property type="match status" value="1"/>
</dbReference>
<evidence type="ECO:0000313" key="7">
    <source>
        <dbReference type="Proteomes" id="UP001316803"/>
    </source>
</evidence>
<feature type="transmembrane region" description="Helical" evidence="4">
    <location>
        <begin position="373"/>
        <end position="392"/>
    </location>
</feature>
<proteinExistence type="inferred from homology"/>
<accession>A0AAN8I2G2</accession>
<comment type="caution">
    <text evidence="6">The sequence shown here is derived from an EMBL/GenBank/DDBJ whole genome shotgun (WGS) entry which is preliminary data.</text>
</comment>
<dbReference type="InterPro" id="IPR036259">
    <property type="entry name" value="MFS_trans_sf"/>
</dbReference>
<keyword evidence="4" id="KW-0812">Transmembrane</keyword>
<feature type="transmembrane region" description="Helical" evidence="4">
    <location>
        <begin position="339"/>
        <end position="361"/>
    </location>
</feature>
<evidence type="ECO:0000256" key="4">
    <source>
        <dbReference type="SAM" id="Phobius"/>
    </source>
</evidence>
<dbReference type="SUPFAM" id="SSF103473">
    <property type="entry name" value="MFS general substrate transporter"/>
    <property type="match status" value="1"/>
</dbReference>
<dbReference type="CDD" id="cd17352">
    <property type="entry name" value="MFS_MCT_SLC16"/>
    <property type="match status" value="1"/>
</dbReference>
<keyword evidence="4" id="KW-1133">Transmembrane helix</keyword>
<organism evidence="6 7">
    <name type="scientific">Knufia fluminis</name>
    <dbReference type="NCBI Taxonomy" id="191047"/>
    <lineage>
        <taxon>Eukaryota</taxon>
        <taxon>Fungi</taxon>
        <taxon>Dikarya</taxon>
        <taxon>Ascomycota</taxon>
        <taxon>Pezizomycotina</taxon>
        <taxon>Eurotiomycetes</taxon>
        <taxon>Chaetothyriomycetidae</taxon>
        <taxon>Chaetothyriales</taxon>
        <taxon>Trichomeriaceae</taxon>
        <taxon>Knufia</taxon>
    </lineage>
</organism>
<dbReference type="InterPro" id="IPR050327">
    <property type="entry name" value="Proton-linked_MCT"/>
</dbReference>
<feature type="transmembrane region" description="Helical" evidence="4">
    <location>
        <begin position="503"/>
        <end position="524"/>
    </location>
</feature>
<evidence type="ECO:0000313" key="6">
    <source>
        <dbReference type="EMBL" id="KAK5948634.1"/>
    </source>
</evidence>
<feature type="transmembrane region" description="Helical" evidence="4">
    <location>
        <begin position="133"/>
        <end position="152"/>
    </location>
</feature>
<evidence type="ECO:0000259" key="5">
    <source>
        <dbReference type="PROSITE" id="PS50850"/>
    </source>
</evidence>
<feature type="transmembrane region" description="Helical" evidence="4">
    <location>
        <begin position="435"/>
        <end position="460"/>
    </location>
</feature>
<dbReference type="GO" id="GO:0022857">
    <property type="term" value="F:transmembrane transporter activity"/>
    <property type="evidence" value="ECO:0007669"/>
    <property type="project" value="InterPro"/>
</dbReference>
<dbReference type="InterPro" id="IPR020846">
    <property type="entry name" value="MFS_dom"/>
</dbReference>
<protein>
    <recommendedName>
        <fullName evidence="5">Major facilitator superfamily (MFS) profile domain-containing protein</fullName>
    </recommendedName>
</protein>
<feature type="compositionally biased region" description="Low complexity" evidence="3">
    <location>
        <begin position="24"/>
        <end position="35"/>
    </location>
</feature>
<feature type="compositionally biased region" description="Low complexity" evidence="3">
    <location>
        <begin position="90"/>
        <end position="99"/>
    </location>
</feature>
<feature type="transmembrane region" description="Helical" evidence="4">
    <location>
        <begin position="172"/>
        <end position="194"/>
    </location>
</feature>
<dbReference type="EMBL" id="JAKLMC020000045">
    <property type="protein sequence ID" value="KAK5948634.1"/>
    <property type="molecule type" value="Genomic_DNA"/>
</dbReference>
<feature type="region of interest" description="Disordered" evidence="3">
    <location>
        <begin position="1"/>
        <end position="109"/>
    </location>
</feature>
<gene>
    <name evidence="6" type="ORF">OHC33_010393</name>
</gene>
<feature type="transmembrane region" description="Helical" evidence="4">
    <location>
        <begin position="472"/>
        <end position="491"/>
    </location>
</feature>
<feature type="transmembrane region" description="Helical" evidence="4">
    <location>
        <begin position="201"/>
        <end position="217"/>
    </location>
</feature>